<reference evidence="6" key="1">
    <citation type="journal article" date="2023" name="bioRxiv">
        <title>Complete genome of the Medicago anthracnose fungus, Colletotrichum destructivum, reveals a mini-chromosome-like region within a core chromosome.</title>
        <authorList>
            <person name="Lapalu N."/>
            <person name="Simon A."/>
            <person name="Lu A."/>
            <person name="Plaumann P.-L."/>
            <person name="Amselem J."/>
            <person name="Pigne S."/>
            <person name="Auger A."/>
            <person name="Koch C."/>
            <person name="Dallery J.-F."/>
            <person name="O'Connell R.J."/>
        </authorList>
    </citation>
    <scope>NUCLEOTIDE SEQUENCE [LARGE SCALE GENOMIC DNA]</scope>
    <source>
        <strain evidence="6">CBS 520.97</strain>
    </source>
</reference>
<dbReference type="GO" id="GO:0004386">
    <property type="term" value="F:helicase activity"/>
    <property type="evidence" value="ECO:0007669"/>
    <property type="project" value="UniProtKB-KW"/>
</dbReference>
<evidence type="ECO:0000313" key="6">
    <source>
        <dbReference type="Proteomes" id="UP001322277"/>
    </source>
</evidence>
<dbReference type="PANTHER" id="PTHR44533:SF4">
    <property type="entry name" value="DEAD_H RNA HELICASE, PUTATIVE-RELATED"/>
    <property type="match status" value="1"/>
</dbReference>
<feature type="chain" id="PRO_5043802815" evidence="3">
    <location>
        <begin position="19"/>
        <end position="447"/>
    </location>
</feature>
<dbReference type="Proteomes" id="UP001322277">
    <property type="component" value="Chromosome 1"/>
</dbReference>
<gene>
    <name evidence="5" type="ORF">CDEST_02044</name>
</gene>
<accession>A0AAX4I1A6</accession>
<keyword evidence="2" id="KW-0547">Nucleotide-binding</keyword>
<sequence length="447" mass="50323">MLFRTGYLTAVTATGTLALGLNMPCKTVVFAGDSVFLTALNYRQASGRAGRRGFDLLGNVVFHGIPEHRAMEIISSRLPDLRGQFPISVMLILRLFGFLHGTKDSEYAIKAVESLLMQTRLFLGGPASQMTVKHHVRFSIEYLRRQHLLSSNGVPLNFSGLVSHLYFTENAVFALHSLLMKSYLHELCKNIDREEEQRTLLLTLMTVLCHLFCHIPCTKYRNQEWLEKVVHRSPSIVLLPALPPKAAHVLKAHNEETFKIFRTYVHTFVDQHLSHTPDDELPFTKTRVGPTESEFVDTAAANISLLPPTAIRSPFSALSGFTDNFNTIHELCDTVRAGVFLDESAIPYIPVYPHETNNVPWNAYIYDFFKHGDLEALVRDNGIKRGDVWFRLKDFSLVLATIVTSLENFLGSNDVDDAGMVDVQDVGDILEEERFDDDFVQQSPGAP</sequence>
<dbReference type="SUPFAM" id="SSF52540">
    <property type="entry name" value="P-loop containing nucleoside triphosphate hydrolases"/>
    <property type="match status" value="1"/>
</dbReference>
<dbReference type="PANTHER" id="PTHR44533">
    <property type="entry name" value="DEAD/H RNA HELICASE, PUTATIVE-RELATED"/>
    <property type="match status" value="1"/>
</dbReference>
<keyword evidence="2" id="KW-0067">ATP-binding</keyword>
<dbReference type="RefSeq" id="XP_062774254.1">
    <property type="nucleotide sequence ID" value="XM_062918203.1"/>
</dbReference>
<name>A0AAX4I1A6_9PEZI</name>
<dbReference type="InterPro" id="IPR052431">
    <property type="entry name" value="SKI2_subfamily_helicases"/>
</dbReference>
<feature type="signal peptide" evidence="3">
    <location>
        <begin position="1"/>
        <end position="18"/>
    </location>
</feature>
<keyword evidence="2" id="KW-0347">Helicase</keyword>
<dbReference type="Gene3D" id="3.40.50.300">
    <property type="entry name" value="P-loop containing nucleotide triphosphate hydrolases"/>
    <property type="match status" value="1"/>
</dbReference>
<evidence type="ECO:0000256" key="2">
    <source>
        <dbReference type="ARBA" id="ARBA00022806"/>
    </source>
</evidence>
<dbReference type="EMBL" id="CP137305">
    <property type="protein sequence ID" value="WQF77030.1"/>
    <property type="molecule type" value="Genomic_DNA"/>
</dbReference>
<evidence type="ECO:0000256" key="3">
    <source>
        <dbReference type="SAM" id="SignalP"/>
    </source>
</evidence>
<evidence type="ECO:0000256" key="1">
    <source>
        <dbReference type="ARBA" id="ARBA00022801"/>
    </source>
</evidence>
<dbReference type="KEGG" id="cdet:87938547"/>
<evidence type="ECO:0000259" key="4">
    <source>
        <dbReference type="Pfam" id="PF26076"/>
    </source>
</evidence>
<evidence type="ECO:0000313" key="5">
    <source>
        <dbReference type="EMBL" id="WQF77030.1"/>
    </source>
</evidence>
<dbReference type="GeneID" id="87938547"/>
<protein>
    <submittedName>
        <fullName evidence="5">P-loop containing nucleoside triphosphate hydrolase</fullName>
    </submittedName>
</protein>
<dbReference type="GO" id="GO:0005737">
    <property type="term" value="C:cytoplasm"/>
    <property type="evidence" value="ECO:0007669"/>
    <property type="project" value="TreeGrafter"/>
</dbReference>
<dbReference type="InterPro" id="IPR059032">
    <property type="entry name" value="WHD_DDX60"/>
</dbReference>
<keyword evidence="6" id="KW-1185">Reference proteome</keyword>
<dbReference type="AlphaFoldDB" id="A0AAX4I1A6"/>
<dbReference type="GO" id="GO:0016787">
    <property type="term" value="F:hydrolase activity"/>
    <property type="evidence" value="ECO:0007669"/>
    <property type="project" value="UniProtKB-KW"/>
</dbReference>
<dbReference type="InterPro" id="IPR027417">
    <property type="entry name" value="P-loop_NTPase"/>
</dbReference>
<dbReference type="Pfam" id="PF26076">
    <property type="entry name" value="WHD_DDX60"/>
    <property type="match status" value="1"/>
</dbReference>
<feature type="domain" description="DDX60-like winged helix" evidence="4">
    <location>
        <begin position="81"/>
        <end position="163"/>
    </location>
</feature>
<organism evidence="5 6">
    <name type="scientific">Colletotrichum destructivum</name>
    <dbReference type="NCBI Taxonomy" id="34406"/>
    <lineage>
        <taxon>Eukaryota</taxon>
        <taxon>Fungi</taxon>
        <taxon>Dikarya</taxon>
        <taxon>Ascomycota</taxon>
        <taxon>Pezizomycotina</taxon>
        <taxon>Sordariomycetes</taxon>
        <taxon>Hypocreomycetidae</taxon>
        <taxon>Glomerellales</taxon>
        <taxon>Glomerellaceae</taxon>
        <taxon>Colletotrichum</taxon>
        <taxon>Colletotrichum destructivum species complex</taxon>
    </lineage>
</organism>
<keyword evidence="3" id="KW-0732">Signal</keyword>
<proteinExistence type="predicted"/>
<keyword evidence="1 5" id="KW-0378">Hydrolase</keyword>